<dbReference type="EMBL" id="DVFT01000139">
    <property type="protein sequence ID" value="HIQ96764.1"/>
    <property type="molecule type" value="Genomic_DNA"/>
</dbReference>
<dbReference type="SUPFAM" id="SSF55874">
    <property type="entry name" value="ATPase domain of HSP90 chaperone/DNA topoisomerase II/histidine kinase"/>
    <property type="match status" value="1"/>
</dbReference>
<dbReference type="GO" id="GO:0005886">
    <property type="term" value="C:plasma membrane"/>
    <property type="evidence" value="ECO:0007669"/>
    <property type="project" value="TreeGrafter"/>
</dbReference>
<comment type="caution">
    <text evidence="10">The sequence shown here is derived from an EMBL/GenBank/DDBJ whole genome shotgun (WGS) entry which is preliminary data.</text>
</comment>
<dbReference type="Gene3D" id="3.30.565.10">
    <property type="entry name" value="Histidine kinase-like ATPase, C-terminal domain"/>
    <property type="match status" value="1"/>
</dbReference>
<keyword evidence="5" id="KW-0808">Transferase</keyword>
<name>A0A9D0ZVX6_9FIRM</name>
<gene>
    <name evidence="10" type="ORF">IAB26_09395</name>
</gene>
<evidence type="ECO:0000313" key="11">
    <source>
        <dbReference type="Proteomes" id="UP000886886"/>
    </source>
</evidence>
<evidence type="ECO:0000256" key="3">
    <source>
        <dbReference type="ARBA" id="ARBA00012438"/>
    </source>
</evidence>
<evidence type="ECO:0000256" key="4">
    <source>
        <dbReference type="ARBA" id="ARBA00022553"/>
    </source>
</evidence>
<dbReference type="SMART" id="SM00387">
    <property type="entry name" value="HATPase_c"/>
    <property type="match status" value="1"/>
</dbReference>
<dbReference type="InterPro" id="IPR036890">
    <property type="entry name" value="HATPase_C_sf"/>
</dbReference>
<dbReference type="InterPro" id="IPR036097">
    <property type="entry name" value="HisK_dim/P_sf"/>
</dbReference>
<dbReference type="CDD" id="cd00082">
    <property type="entry name" value="HisKA"/>
    <property type="match status" value="1"/>
</dbReference>
<keyword evidence="8" id="KW-0812">Transmembrane</keyword>
<dbReference type="SUPFAM" id="SSF47384">
    <property type="entry name" value="Homodimeric domain of signal transducing histidine kinase"/>
    <property type="match status" value="1"/>
</dbReference>
<dbReference type="SMART" id="SM00388">
    <property type="entry name" value="HisKA"/>
    <property type="match status" value="1"/>
</dbReference>
<feature type="transmembrane region" description="Helical" evidence="8">
    <location>
        <begin position="354"/>
        <end position="374"/>
    </location>
</feature>
<dbReference type="PROSITE" id="PS50109">
    <property type="entry name" value="HIS_KIN"/>
    <property type="match status" value="1"/>
</dbReference>
<dbReference type="InterPro" id="IPR003661">
    <property type="entry name" value="HisK_dim/P_dom"/>
</dbReference>
<dbReference type="Pfam" id="PF00512">
    <property type="entry name" value="HisKA"/>
    <property type="match status" value="1"/>
</dbReference>
<evidence type="ECO:0000256" key="2">
    <source>
        <dbReference type="ARBA" id="ARBA00004370"/>
    </source>
</evidence>
<dbReference type="GO" id="GO:0000155">
    <property type="term" value="F:phosphorelay sensor kinase activity"/>
    <property type="evidence" value="ECO:0007669"/>
    <property type="project" value="InterPro"/>
</dbReference>
<evidence type="ECO:0000256" key="6">
    <source>
        <dbReference type="ARBA" id="ARBA00022777"/>
    </source>
</evidence>
<feature type="domain" description="Histidine kinase" evidence="9">
    <location>
        <begin position="393"/>
        <end position="601"/>
    </location>
</feature>
<keyword evidence="4" id="KW-0597">Phosphoprotein</keyword>
<dbReference type="InterPro" id="IPR005467">
    <property type="entry name" value="His_kinase_dom"/>
</dbReference>
<protein>
    <recommendedName>
        <fullName evidence="3">histidine kinase</fullName>
        <ecNumber evidence="3">2.7.13.3</ecNumber>
    </recommendedName>
</protein>
<keyword evidence="7" id="KW-0902">Two-component regulatory system</keyword>
<dbReference type="GO" id="GO:0016036">
    <property type="term" value="P:cellular response to phosphate starvation"/>
    <property type="evidence" value="ECO:0007669"/>
    <property type="project" value="TreeGrafter"/>
</dbReference>
<dbReference type="InterPro" id="IPR003594">
    <property type="entry name" value="HATPase_dom"/>
</dbReference>
<evidence type="ECO:0000256" key="8">
    <source>
        <dbReference type="SAM" id="Phobius"/>
    </source>
</evidence>
<comment type="subcellular location">
    <subcellularLocation>
        <location evidence="2">Membrane</location>
    </subcellularLocation>
</comment>
<dbReference type="PANTHER" id="PTHR45453:SF1">
    <property type="entry name" value="PHOSPHATE REGULON SENSOR PROTEIN PHOR"/>
    <property type="match status" value="1"/>
</dbReference>
<evidence type="ECO:0000256" key="7">
    <source>
        <dbReference type="ARBA" id="ARBA00023012"/>
    </source>
</evidence>
<dbReference type="AlphaFoldDB" id="A0A9D0ZVX6"/>
<comment type="catalytic activity">
    <reaction evidence="1">
        <text>ATP + protein L-histidine = ADP + protein N-phospho-L-histidine.</text>
        <dbReference type="EC" id="2.7.13.3"/>
    </reaction>
</comment>
<evidence type="ECO:0000256" key="1">
    <source>
        <dbReference type="ARBA" id="ARBA00000085"/>
    </source>
</evidence>
<accession>A0A9D0ZVX6</accession>
<evidence type="ECO:0000313" key="10">
    <source>
        <dbReference type="EMBL" id="HIQ96764.1"/>
    </source>
</evidence>
<evidence type="ECO:0000256" key="5">
    <source>
        <dbReference type="ARBA" id="ARBA00022679"/>
    </source>
</evidence>
<reference evidence="10" key="2">
    <citation type="journal article" date="2021" name="PeerJ">
        <title>Extensive microbial diversity within the chicken gut microbiome revealed by metagenomics and culture.</title>
        <authorList>
            <person name="Gilroy R."/>
            <person name="Ravi A."/>
            <person name="Getino M."/>
            <person name="Pursley I."/>
            <person name="Horton D.L."/>
            <person name="Alikhan N.F."/>
            <person name="Baker D."/>
            <person name="Gharbi K."/>
            <person name="Hall N."/>
            <person name="Watson M."/>
            <person name="Adriaenssens E.M."/>
            <person name="Foster-Nyarko E."/>
            <person name="Jarju S."/>
            <person name="Secka A."/>
            <person name="Antonio M."/>
            <person name="Oren A."/>
            <person name="Chaudhuri R.R."/>
            <person name="La Ragione R."/>
            <person name="Hildebrand F."/>
            <person name="Pallen M.J."/>
        </authorList>
    </citation>
    <scope>NUCLEOTIDE SEQUENCE</scope>
    <source>
        <strain evidence="10">ChiSjej3B21-11622</strain>
    </source>
</reference>
<keyword evidence="6 10" id="KW-0418">Kinase</keyword>
<dbReference type="EC" id="2.7.13.3" evidence="3"/>
<dbReference type="Pfam" id="PF02518">
    <property type="entry name" value="HATPase_c"/>
    <property type="match status" value="1"/>
</dbReference>
<dbReference type="Proteomes" id="UP000886886">
    <property type="component" value="Unassembled WGS sequence"/>
</dbReference>
<proteinExistence type="predicted"/>
<keyword evidence="8" id="KW-1133">Transmembrane helix</keyword>
<keyword evidence="8" id="KW-0472">Membrane</keyword>
<dbReference type="PANTHER" id="PTHR45453">
    <property type="entry name" value="PHOSPHATE REGULON SENSOR PROTEIN PHOR"/>
    <property type="match status" value="1"/>
</dbReference>
<dbReference type="GO" id="GO:0004721">
    <property type="term" value="F:phosphoprotein phosphatase activity"/>
    <property type="evidence" value="ECO:0007669"/>
    <property type="project" value="TreeGrafter"/>
</dbReference>
<dbReference type="InterPro" id="IPR050351">
    <property type="entry name" value="BphY/WalK/GraS-like"/>
</dbReference>
<sequence length="601" mass="68917">MNKKRIWFLVCAGFLAAYLMIMAGVTIYLSFRYEKQAVDREEDFWMEVSAALAAAEGLGDTGEAYLNRLQLEKQLLDSRVQTTLCAGEKPSQQLQAVFFDQEGEVYAKAAENGLLSQNELFGPIFPTVSGENEKPVFWDLRMPVEEMEKVGTYVEQNFAHSGIDHPYEISGMAEEKILESGQSVYWLTEVTVRKNTWVPCTREEMQNYPSATSRTGTGVAEFYGLEKQEEVYSWKQDAPFPRKAETGIRNVSLNAVEYDFMLRLRKDDYRDSTEFDAMMKERSQDGFLQGAEIPSMIQDGTLDTSAGVAQMSRGFFRRQSYAVSRVEYLGTPYYLYISSVRYPLWEAVRNLKVLYLYSIAITAAAALFCGVWMVRMQNKRQRLEDDRKQFTNLLAHELKTPLAIIENFSENALEEENAGKRQHYLEQIVSQTGQADEIIRRIVILSELENEKLPVLESRLDIRELYQKERDRFLPAIEENGLVLSEEISSCILPVNERLFSQVIGNLLSNAVSYTPSGGEIRVKLTSDHFCVENTGSHLSEEEQKHLFDRYYHGKDRGEEKGHLGIGLYLVKTIAKRYHMNIKASNVPCGVRFELQFRCRQ</sequence>
<organism evidence="10 11">
    <name type="scientific">Candidatus Limivivens merdigallinarum</name>
    <dbReference type="NCBI Taxonomy" id="2840859"/>
    <lineage>
        <taxon>Bacteria</taxon>
        <taxon>Bacillati</taxon>
        <taxon>Bacillota</taxon>
        <taxon>Clostridia</taxon>
        <taxon>Lachnospirales</taxon>
        <taxon>Lachnospiraceae</taxon>
        <taxon>Lachnospiraceae incertae sedis</taxon>
        <taxon>Candidatus Limivivens</taxon>
    </lineage>
</organism>
<dbReference type="Gene3D" id="1.10.287.130">
    <property type="match status" value="1"/>
</dbReference>
<feature type="transmembrane region" description="Helical" evidence="8">
    <location>
        <begin position="7"/>
        <end position="31"/>
    </location>
</feature>
<reference evidence="10" key="1">
    <citation type="submission" date="2020-10" db="EMBL/GenBank/DDBJ databases">
        <authorList>
            <person name="Gilroy R."/>
        </authorList>
    </citation>
    <scope>NUCLEOTIDE SEQUENCE</scope>
    <source>
        <strain evidence="10">ChiSjej3B21-11622</strain>
    </source>
</reference>
<evidence type="ECO:0000259" key="9">
    <source>
        <dbReference type="PROSITE" id="PS50109"/>
    </source>
</evidence>